<sequence length="483" mass="52575">MINMSFMNVTDDECTVLHNVSHHNISHHNVNQSDSVAGKCTEWVYDNTDMTYSYPMQFSLVCDDSTKLTNSYIANTLGFLVGGPIMGVLSDAAGRKPSLLLGVSITGVAGIVWAFSPTYLWSIAMRFLCGFGSTVIYSLSGTMALEMAGPNKRMAVGNALAITYAGAGVLGVGIAYFLRDWRHLVLAVTAPYLLLAAVMFCLLPESPRWLLTKGRHAEAEVILRRAARMNGFVFPRNLIEKVEVNEPATSSARALLRAPKLVVKMLLIYINCVVLDMTYYGINLHAGNMAGNLYLNVLLLSVVELPAYALCFTIDRFGRKKVYIMCMVVGGLACLSSLLVHQYADNDLESTNYIKIALSTVGKFGVAAGYNIVYIWSIEIFPTVVRNLSLGLAIVSASFGTILAPVIVREIKVESIGKDTLPLVIFGAAAIFGSMCTIPLPETAKKDLPETVEDANSFKYRRPHGGCRQVQLVPPTVDETAAL</sequence>
<dbReference type="InParanoid" id="A0A1S3J7H3"/>
<feature type="domain" description="Major facilitator superfamily (MFS) profile" evidence="6">
    <location>
        <begin position="1"/>
        <end position="445"/>
    </location>
</feature>
<comment type="subcellular location">
    <subcellularLocation>
        <location evidence="1">Membrane</location>
        <topology evidence="1">Multi-pass membrane protein</topology>
    </subcellularLocation>
</comment>
<feature type="transmembrane region" description="Helical" evidence="5">
    <location>
        <begin position="388"/>
        <end position="408"/>
    </location>
</feature>
<dbReference type="PANTHER" id="PTHR24064">
    <property type="entry name" value="SOLUTE CARRIER FAMILY 22 MEMBER"/>
    <property type="match status" value="1"/>
</dbReference>
<feature type="transmembrane region" description="Helical" evidence="5">
    <location>
        <begin position="72"/>
        <end position="92"/>
    </location>
</feature>
<protein>
    <submittedName>
        <fullName evidence="8">Organic cation transporter protein</fullName>
    </submittedName>
</protein>
<keyword evidence="2 5" id="KW-0812">Transmembrane</keyword>
<evidence type="ECO:0000256" key="4">
    <source>
        <dbReference type="ARBA" id="ARBA00023136"/>
    </source>
</evidence>
<evidence type="ECO:0000256" key="2">
    <source>
        <dbReference type="ARBA" id="ARBA00022692"/>
    </source>
</evidence>
<feature type="transmembrane region" description="Helical" evidence="5">
    <location>
        <begin position="294"/>
        <end position="315"/>
    </location>
</feature>
<evidence type="ECO:0000256" key="3">
    <source>
        <dbReference type="ARBA" id="ARBA00022989"/>
    </source>
</evidence>
<keyword evidence="3 5" id="KW-1133">Transmembrane helix</keyword>
<dbReference type="Gene3D" id="1.20.1250.20">
    <property type="entry name" value="MFS general substrate transporter like domains"/>
    <property type="match status" value="1"/>
</dbReference>
<feature type="transmembrane region" description="Helical" evidence="5">
    <location>
        <begin position="420"/>
        <end position="440"/>
    </location>
</feature>
<proteinExistence type="predicted"/>
<evidence type="ECO:0000313" key="8">
    <source>
        <dbReference type="RefSeq" id="XP_013405789.1"/>
    </source>
</evidence>
<evidence type="ECO:0000256" key="5">
    <source>
        <dbReference type="SAM" id="Phobius"/>
    </source>
</evidence>
<dbReference type="Proteomes" id="UP000085678">
    <property type="component" value="Unplaced"/>
</dbReference>
<dbReference type="KEGG" id="lak:106170471"/>
<dbReference type="PROSITE" id="PS50850">
    <property type="entry name" value="MFS"/>
    <property type="match status" value="1"/>
</dbReference>
<feature type="transmembrane region" description="Helical" evidence="5">
    <location>
        <begin position="123"/>
        <end position="145"/>
    </location>
</feature>
<feature type="transmembrane region" description="Helical" evidence="5">
    <location>
        <begin position="157"/>
        <end position="178"/>
    </location>
</feature>
<dbReference type="GO" id="GO:0016020">
    <property type="term" value="C:membrane"/>
    <property type="evidence" value="ECO:0007669"/>
    <property type="project" value="UniProtKB-SubCell"/>
</dbReference>
<gene>
    <name evidence="8" type="primary">LOC106170471</name>
</gene>
<evidence type="ECO:0000313" key="7">
    <source>
        <dbReference type="Proteomes" id="UP000085678"/>
    </source>
</evidence>
<feature type="transmembrane region" description="Helical" evidence="5">
    <location>
        <begin position="356"/>
        <end position="376"/>
    </location>
</feature>
<dbReference type="InterPro" id="IPR020846">
    <property type="entry name" value="MFS_dom"/>
</dbReference>
<dbReference type="GeneID" id="106170471"/>
<dbReference type="AlphaFoldDB" id="A0A1S3J7H3"/>
<organism evidence="7 8">
    <name type="scientific">Lingula anatina</name>
    <name type="common">Brachiopod</name>
    <name type="synonym">Lingula unguis</name>
    <dbReference type="NCBI Taxonomy" id="7574"/>
    <lineage>
        <taxon>Eukaryota</taxon>
        <taxon>Metazoa</taxon>
        <taxon>Spiralia</taxon>
        <taxon>Lophotrochozoa</taxon>
        <taxon>Brachiopoda</taxon>
        <taxon>Linguliformea</taxon>
        <taxon>Lingulata</taxon>
        <taxon>Lingulida</taxon>
        <taxon>Linguloidea</taxon>
        <taxon>Lingulidae</taxon>
        <taxon>Lingula</taxon>
    </lineage>
</organism>
<dbReference type="PROSITE" id="PS00216">
    <property type="entry name" value="SUGAR_TRANSPORT_1"/>
    <property type="match status" value="1"/>
</dbReference>
<evidence type="ECO:0000256" key="1">
    <source>
        <dbReference type="ARBA" id="ARBA00004141"/>
    </source>
</evidence>
<dbReference type="InterPro" id="IPR036259">
    <property type="entry name" value="MFS_trans_sf"/>
</dbReference>
<reference evidence="8" key="1">
    <citation type="submission" date="2025-08" db="UniProtKB">
        <authorList>
            <consortium name="RefSeq"/>
        </authorList>
    </citation>
    <scope>IDENTIFICATION</scope>
    <source>
        <tissue evidence="8">Gonads</tissue>
    </source>
</reference>
<feature type="transmembrane region" description="Helical" evidence="5">
    <location>
        <begin position="184"/>
        <end position="203"/>
    </location>
</feature>
<name>A0A1S3J7H3_LINAN</name>
<dbReference type="OrthoDB" id="2261376at2759"/>
<keyword evidence="7" id="KW-1185">Reference proteome</keyword>
<dbReference type="GO" id="GO:0022857">
    <property type="term" value="F:transmembrane transporter activity"/>
    <property type="evidence" value="ECO:0007669"/>
    <property type="project" value="InterPro"/>
</dbReference>
<feature type="transmembrane region" description="Helical" evidence="5">
    <location>
        <begin position="261"/>
        <end position="282"/>
    </location>
</feature>
<dbReference type="SUPFAM" id="SSF103473">
    <property type="entry name" value="MFS general substrate transporter"/>
    <property type="match status" value="1"/>
</dbReference>
<dbReference type="InterPro" id="IPR005828">
    <property type="entry name" value="MFS_sugar_transport-like"/>
</dbReference>
<dbReference type="RefSeq" id="XP_013405789.1">
    <property type="nucleotide sequence ID" value="XM_013550335.1"/>
</dbReference>
<accession>A0A1S3J7H3</accession>
<evidence type="ECO:0000259" key="6">
    <source>
        <dbReference type="PROSITE" id="PS50850"/>
    </source>
</evidence>
<dbReference type="CDD" id="cd17317">
    <property type="entry name" value="MFS_SLC22"/>
    <property type="match status" value="1"/>
</dbReference>
<dbReference type="InterPro" id="IPR005829">
    <property type="entry name" value="Sugar_transporter_CS"/>
</dbReference>
<feature type="transmembrane region" description="Helical" evidence="5">
    <location>
        <begin position="99"/>
        <end position="117"/>
    </location>
</feature>
<keyword evidence="4 5" id="KW-0472">Membrane</keyword>
<dbReference type="Pfam" id="PF00083">
    <property type="entry name" value="Sugar_tr"/>
    <property type="match status" value="1"/>
</dbReference>
<feature type="transmembrane region" description="Helical" evidence="5">
    <location>
        <begin position="322"/>
        <end position="344"/>
    </location>
</feature>